<dbReference type="CDD" id="cd00462">
    <property type="entry name" value="PTH"/>
    <property type="match status" value="1"/>
</dbReference>
<feature type="binding site" evidence="7">
    <location>
        <position position="70"/>
    </location>
    <ligand>
        <name>tRNA</name>
        <dbReference type="ChEBI" id="CHEBI:17843"/>
    </ligand>
</feature>
<dbReference type="HAMAP" id="MF_00083">
    <property type="entry name" value="Pept_tRNA_hydro_bact"/>
    <property type="match status" value="1"/>
</dbReference>
<dbReference type="PROSITE" id="PS01196">
    <property type="entry name" value="PEPT_TRNA_HYDROL_2"/>
    <property type="match status" value="1"/>
</dbReference>
<accession>A0A1V5SE69</accession>
<proteinExistence type="inferred from homology"/>
<dbReference type="InterPro" id="IPR001328">
    <property type="entry name" value="Pept_tRNA_hydro"/>
</dbReference>
<feature type="site" description="Stabilizes the basic form of H active site to accept a proton" evidence="7">
    <location>
        <position position="97"/>
    </location>
</feature>
<feature type="binding site" evidence="7">
    <location>
        <position position="118"/>
    </location>
    <ligand>
        <name>tRNA</name>
        <dbReference type="ChEBI" id="CHEBI:17843"/>
    </ligand>
</feature>
<evidence type="ECO:0000256" key="6">
    <source>
        <dbReference type="ARBA" id="ARBA00050038"/>
    </source>
</evidence>
<dbReference type="Gene3D" id="3.40.50.1470">
    <property type="entry name" value="Peptidyl-tRNA hydrolase"/>
    <property type="match status" value="1"/>
</dbReference>
<dbReference type="Proteomes" id="UP000485367">
    <property type="component" value="Unassembled WGS sequence"/>
</dbReference>
<keyword evidence="3 7" id="KW-0378">Hydrolase</keyword>
<comment type="catalytic activity">
    <reaction evidence="7">
        <text>an N-acyl-L-alpha-aminoacyl-tRNA + H2O = an N-acyl-L-amino acid + a tRNA + H(+)</text>
        <dbReference type="Rhea" id="RHEA:54448"/>
        <dbReference type="Rhea" id="RHEA-COMP:10123"/>
        <dbReference type="Rhea" id="RHEA-COMP:13883"/>
        <dbReference type="ChEBI" id="CHEBI:15377"/>
        <dbReference type="ChEBI" id="CHEBI:15378"/>
        <dbReference type="ChEBI" id="CHEBI:59874"/>
        <dbReference type="ChEBI" id="CHEBI:78442"/>
        <dbReference type="ChEBI" id="CHEBI:138191"/>
        <dbReference type="EC" id="3.1.1.29"/>
    </reaction>
</comment>
<feature type="active site" description="Proton acceptor" evidence="7">
    <location>
        <position position="20"/>
    </location>
</feature>
<keyword evidence="2 7" id="KW-0820">tRNA-binding</keyword>
<evidence type="ECO:0000256" key="5">
    <source>
        <dbReference type="ARBA" id="ARBA00038063"/>
    </source>
</evidence>
<comment type="subcellular location">
    <subcellularLocation>
        <location evidence="7">Cytoplasm</location>
    </subcellularLocation>
</comment>
<dbReference type="NCBIfam" id="TIGR00447">
    <property type="entry name" value="pth"/>
    <property type="match status" value="1"/>
</dbReference>
<dbReference type="SUPFAM" id="SSF53178">
    <property type="entry name" value="Peptidyl-tRNA hydrolase-like"/>
    <property type="match status" value="1"/>
</dbReference>
<dbReference type="InterPro" id="IPR018171">
    <property type="entry name" value="Pept_tRNA_hydro_CS"/>
</dbReference>
<dbReference type="GO" id="GO:0004045">
    <property type="term" value="F:peptidyl-tRNA hydrolase activity"/>
    <property type="evidence" value="ECO:0007669"/>
    <property type="project" value="UniProtKB-UniRule"/>
</dbReference>
<dbReference type="EC" id="3.1.1.29" evidence="1 7"/>
<evidence type="ECO:0000256" key="7">
    <source>
        <dbReference type="HAMAP-Rule" id="MF_00083"/>
    </source>
</evidence>
<evidence type="ECO:0000256" key="2">
    <source>
        <dbReference type="ARBA" id="ARBA00022555"/>
    </source>
</evidence>
<comment type="caution">
    <text evidence="8">The sequence shown here is derived from an EMBL/GenBank/DDBJ whole genome shotgun (WGS) entry which is preliminary data.</text>
</comment>
<reference evidence="8" key="1">
    <citation type="submission" date="2017-02" db="EMBL/GenBank/DDBJ databases">
        <title>Delving into the versatile metabolic prowess of the omnipresent phylum Bacteroidetes.</title>
        <authorList>
            <person name="Nobu M.K."/>
            <person name="Mei R."/>
            <person name="Narihiro T."/>
            <person name="Kuroda K."/>
            <person name="Liu W.-T."/>
        </authorList>
    </citation>
    <scope>NUCLEOTIDE SEQUENCE</scope>
    <source>
        <strain evidence="8">ADurb.Bin280</strain>
    </source>
</reference>
<keyword evidence="7" id="KW-0963">Cytoplasm</keyword>
<protein>
    <recommendedName>
        <fullName evidence="6 7">Peptidyl-tRNA hydrolase</fullName>
        <shortName evidence="7">Pth</shortName>
        <ecNumber evidence="1 7">3.1.1.29</ecNumber>
    </recommendedName>
</protein>
<feature type="binding site" evidence="7">
    <location>
        <position position="72"/>
    </location>
    <ligand>
        <name>tRNA</name>
        <dbReference type="ChEBI" id="CHEBI:17843"/>
    </ligand>
</feature>
<dbReference type="GO" id="GO:0072344">
    <property type="term" value="P:rescue of stalled ribosome"/>
    <property type="evidence" value="ECO:0007669"/>
    <property type="project" value="UniProtKB-UniRule"/>
</dbReference>
<dbReference type="PANTHER" id="PTHR17224">
    <property type="entry name" value="PEPTIDYL-TRNA HYDROLASE"/>
    <property type="match status" value="1"/>
</dbReference>
<keyword evidence="4 7" id="KW-0694">RNA-binding</keyword>
<dbReference type="GO" id="GO:0006515">
    <property type="term" value="P:protein quality control for misfolded or incompletely synthesized proteins"/>
    <property type="evidence" value="ECO:0007669"/>
    <property type="project" value="UniProtKB-UniRule"/>
</dbReference>
<dbReference type="InterPro" id="IPR036416">
    <property type="entry name" value="Pept_tRNA_hydro_sf"/>
</dbReference>
<dbReference type="AlphaFoldDB" id="A0A1V5SE69"/>
<evidence type="ECO:0000256" key="3">
    <source>
        <dbReference type="ARBA" id="ARBA00022801"/>
    </source>
</evidence>
<organism evidence="8">
    <name type="scientific">candidate division WS2 bacterium ADurb.Bin280</name>
    <dbReference type="NCBI Taxonomy" id="1852829"/>
    <lineage>
        <taxon>Bacteria</taxon>
        <taxon>candidate division WS2</taxon>
    </lineage>
</organism>
<comment type="function">
    <text evidence="7">Hydrolyzes ribosome-free peptidyl-tRNAs (with 1 or more amino acids incorporated), which drop off the ribosome during protein synthesis, or as a result of ribosome stalling.</text>
</comment>
<comment type="similarity">
    <text evidence="5 7">Belongs to the PTH family.</text>
</comment>
<gene>
    <name evidence="7 8" type="primary">pth</name>
    <name evidence="8" type="ORF">BWY43_00479</name>
</gene>
<name>A0A1V5SE69_9BACT</name>
<comment type="function">
    <text evidence="7">Catalyzes the release of premature peptidyl moieties from peptidyl-tRNA molecules trapped in stalled 50S ribosomal subunits, and thus maintains levels of free tRNAs and 50S ribosomes.</text>
</comment>
<dbReference type="GO" id="GO:0005737">
    <property type="term" value="C:cytoplasm"/>
    <property type="evidence" value="ECO:0007669"/>
    <property type="project" value="UniProtKB-SubCell"/>
</dbReference>
<sequence>MQYLVVGLNNPGQEYEGTRHNVGKDFVLSMAEKLAGGGEPRVIFSKRENFQYCKVAKGDLSLIFVLPETFMNLSGEAVSRAKNFYKIDNDRVIVVCDDVNLETGSLRLRFGGSDGGHNGLKSIISSIGEDFWRVRIGVGANGEVPLEKYVLHKPPASERKIIDELIDEEAKNMLELLLSESLQNQTKKNN</sequence>
<feature type="site" description="Discriminates between blocked and unblocked aminoacyl-tRNA" evidence="7">
    <location>
        <position position="10"/>
    </location>
</feature>
<dbReference type="GO" id="GO:0000049">
    <property type="term" value="F:tRNA binding"/>
    <property type="evidence" value="ECO:0007669"/>
    <property type="project" value="UniProtKB-UniRule"/>
</dbReference>
<evidence type="ECO:0000313" key="8">
    <source>
        <dbReference type="EMBL" id="OQA52533.1"/>
    </source>
</evidence>
<dbReference type="Pfam" id="PF01195">
    <property type="entry name" value="Pept_tRNA_hydro"/>
    <property type="match status" value="1"/>
</dbReference>
<evidence type="ECO:0000256" key="4">
    <source>
        <dbReference type="ARBA" id="ARBA00022884"/>
    </source>
</evidence>
<feature type="binding site" evidence="7">
    <location>
        <position position="15"/>
    </location>
    <ligand>
        <name>tRNA</name>
        <dbReference type="ChEBI" id="CHEBI:17843"/>
    </ligand>
</feature>
<dbReference type="EMBL" id="MWBO01000030">
    <property type="protein sequence ID" value="OQA52533.1"/>
    <property type="molecule type" value="Genomic_DNA"/>
</dbReference>
<comment type="subunit">
    <text evidence="7">Monomer.</text>
</comment>
<dbReference type="PANTHER" id="PTHR17224:SF1">
    <property type="entry name" value="PEPTIDYL-TRNA HYDROLASE"/>
    <property type="match status" value="1"/>
</dbReference>
<evidence type="ECO:0000256" key="1">
    <source>
        <dbReference type="ARBA" id="ARBA00013260"/>
    </source>
</evidence>